<dbReference type="Proteomes" id="UP000568380">
    <property type="component" value="Unassembled WGS sequence"/>
</dbReference>
<dbReference type="EMBL" id="JACHIN010000002">
    <property type="protein sequence ID" value="MBB5076754.1"/>
    <property type="molecule type" value="Genomic_DNA"/>
</dbReference>
<name>A0A7W7ZZS2_9ACTN</name>
<reference evidence="1 2" key="1">
    <citation type="submission" date="2020-08" db="EMBL/GenBank/DDBJ databases">
        <title>Genomic Encyclopedia of Type Strains, Phase IV (KMG-IV): sequencing the most valuable type-strain genomes for metagenomic binning, comparative biology and taxonomic classification.</title>
        <authorList>
            <person name="Goeker M."/>
        </authorList>
    </citation>
    <scope>NUCLEOTIDE SEQUENCE [LARGE SCALE GENOMIC DNA]</scope>
    <source>
        <strain evidence="1 2">DSM 45385</strain>
    </source>
</reference>
<sequence>MTPYLVADEIRRRGRDCVHLLSWAEHFKLLRQQLERALYREVMAHLRDHTRLRLWIIRSTRFLIRRPIRCPNPSSCYHRARPIRHYSLIVFRARSRAA</sequence>
<evidence type="ECO:0000313" key="2">
    <source>
        <dbReference type="Proteomes" id="UP000568380"/>
    </source>
</evidence>
<comment type="caution">
    <text evidence="1">The sequence shown here is derived from an EMBL/GenBank/DDBJ whole genome shotgun (WGS) entry which is preliminary data.</text>
</comment>
<accession>A0A7W7ZZS2</accession>
<gene>
    <name evidence="1" type="ORF">HNR40_002218</name>
</gene>
<proteinExistence type="predicted"/>
<protein>
    <submittedName>
        <fullName evidence="1">Uncharacterized protein</fullName>
    </submittedName>
</protein>
<organism evidence="1 2">
    <name type="scientific">Nonomuraea endophytica</name>
    <dbReference type="NCBI Taxonomy" id="714136"/>
    <lineage>
        <taxon>Bacteria</taxon>
        <taxon>Bacillati</taxon>
        <taxon>Actinomycetota</taxon>
        <taxon>Actinomycetes</taxon>
        <taxon>Streptosporangiales</taxon>
        <taxon>Streptosporangiaceae</taxon>
        <taxon>Nonomuraea</taxon>
    </lineage>
</organism>
<dbReference type="AlphaFoldDB" id="A0A7W7ZZS2"/>
<evidence type="ECO:0000313" key="1">
    <source>
        <dbReference type="EMBL" id="MBB5076754.1"/>
    </source>
</evidence>
<dbReference type="RefSeq" id="WP_184960559.1">
    <property type="nucleotide sequence ID" value="NZ_JACHIN010000002.1"/>
</dbReference>
<keyword evidence="2" id="KW-1185">Reference proteome</keyword>